<dbReference type="EMBL" id="CP002017">
    <property type="protein sequence ID" value="ADG07435.1"/>
    <property type="molecule type" value="Genomic_DNA"/>
</dbReference>
<evidence type="ECO:0000256" key="1">
    <source>
        <dbReference type="ARBA" id="ARBA00022908"/>
    </source>
</evidence>
<dbReference type="eggNOG" id="COG2452">
    <property type="taxonomic scope" value="Bacteria"/>
</dbReference>
<feature type="compositionally biased region" description="Basic and acidic residues" evidence="6">
    <location>
        <begin position="213"/>
        <end position="224"/>
    </location>
</feature>
<evidence type="ECO:0000256" key="4">
    <source>
        <dbReference type="PIRSR" id="PIRSR606118-50"/>
    </source>
</evidence>
<feature type="domain" description="Resolvase/invertase-type recombinase catalytic" evidence="8">
    <location>
        <begin position="62"/>
        <end position="209"/>
    </location>
</feature>
<keyword evidence="1" id="KW-0229">DNA integration</keyword>
<protein>
    <submittedName>
        <fullName evidence="9">DNA binding domain protein, excisionase family</fullName>
    </submittedName>
</protein>
<evidence type="ECO:0000259" key="7">
    <source>
        <dbReference type="PROSITE" id="PS50937"/>
    </source>
</evidence>
<dbReference type="PANTHER" id="PTHR36172">
    <property type="match status" value="1"/>
</dbReference>
<dbReference type="GO" id="GO:0000150">
    <property type="term" value="F:DNA strand exchange activity"/>
    <property type="evidence" value="ECO:0007669"/>
    <property type="project" value="InterPro"/>
</dbReference>
<dbReference type="InterPro" id="IPR009061">
    <property type="entry name" value="DNA-bd_dom_put_sf"/>
</dbReference>
<dbReference type="GO" id="GO:0015074">
    <property type="term" value="P:DNA integration"/>
    <property type="evidence" value="ECO:0007669"/>
    <property type="project" value="UniProtKB-KW"/>
</dbReference>
<dbReference type="STRING" id="562970.Btus_2790"/>
<dbReference type="SUPFAM" id="SSF53041">
    <property type="entry name" value="Resolvase-like"/>
    <property type="match status" value="1"/>
</dbReference>
<feature type="domain" description="HTH merR-type" evidence="7">
    <location>
        <begin position="8"/>
        <end position="55"/>
    </location>
</feature>
<dbReference type="PROSITE" id="PS00397">
    <property type="entry name" value="RECOMBINASES_1"/>
    <property type="match status" value="1"/>
</dbReference>
<evidence type="ECO:0000256" key="3">
    <source>
        <dbReference type="ARBA" id="ARBA00023172"/>
    </source>
</evidence>
<reference evidence="9 10" key="1">
    <citation type="journal article" date="2011" name="Stand. Genomic Sci.">
        <title>Complete genome sequence of the thermophilic, hydrogen-oxidizing Bacillus tusciae type strain (T2) and reclassification in the new genus, Kyrpidia gen. nov. as Kyrpidia tusciae comb. nov. and emendation of the family Alicyclobacillaceae da Costa and Rainey, 2010.</title>
        <authorList>
            <person name="Klenk H.P."/>
            <person name="Lapidus A."/>
            <person name="Chertkov O."/>
            <person name="Copeland A."/>
            <person name="Del Rio T.G."/>
            <person name="Nolan M."/>
            <person name="Lucas S."/>
            <person name="Chen F."/>
            <person name="Tice H."/>
            <person name="Cheng J.F."/>
            <person name="Han C."/>
            <person name="Bruce D."/>
            <person name="Goodwin L."/>
            <person name="Pitluck S."/>
            <person name="Pati A."/>
            <person name="Ivanova N."/>
            <person name="Mavromatis K."/>
            <person name="Daum C."/>
            <person name="Chen A."/>
            <person name="Palaniappan K."/>
            <person name="Chang Y.J."/>
            <person name="Land M."/>
            <person name="Hauser L."/>
            <person name="Jeffries C.D."/>
            <person name="Detter J.C."/>
            <person name="Rohde M."/>
            <person name="Abt B."/>
            <person name="Pukall R."/>
            <person name="Goker M."/>
            <person name="Bristow J."/>
            <person name="Markowitz V."/>
            <person name="Hugenholtz P."/>
            <person name="Eisen J.A."/>
        </authorList>
    </citation>
    <scope>NUCLEOTIDE SEQUENCE [LARGE SCALE GENOMIC DNA]</scope>
    <source>
        <strain evidence="9 10">DSM 2912</strain>
    </source>
</reference>
<keyword evidence="10" id="KW-1185">Reference proteome</keyword>
<keyword evidence="3" id="KW-0233">DNA recombination</keyword>
<dbReference type="CDD" id="cd04762">
    <property type="entry name" value="HTH_MerR-trunc"/>
    <property type="match status" value="1"/>
</dbReference>
<dbReference type="GO" id="GO:0006355">
    <property type="term" value="P:regulation of DNA-templated transcription"/>
    <property type="evidence" value="ECO:0007669"/>
    <property type="project" value="InterPro"/>
</dbReference>
<dbReference type="Pfam" id="PF00239">
    <property type="entry name" value="Resolvase"/>
    <property type="match status" value="1"/>
</dbReference>
<dbReference type="GO" id="GO:0003677">
    <property type="term" value="F:DNA binding"/>
    <property type="evidence" value="ECO:0007669"/>
    <property type="project" value="UniProtKB-KW"/>
</dbReference>
<feature type="compositionally biased region" description="Gly residues" evidence="6">
    <location>
        <begin position="233"/>
        <end position="242"/>
    </location>
</feature>
<dbReference type="InterPro" id="IPR006118">
    <property type="entry name" value="Recombinase_CS"/>
</dbReference>
<feature type="active site" description="O-(5'-phospho-DNA)-serine intermediate" evidence="4 5">
    <location>
        <position position="70"/>
    </location>
</feature>
<dbReference type="InterPro" id="IPR000551">
    <property type="entry name" value="MerR-type_HTH_dom"/>
</dbReference>
<evidence type="ECO:0000256" key="6">
    <source>
        <dbReference type="SAM" id="MobiDB-lite"/>
    </source>
</evidence>
<dbReference type="InterPro" id="IPR010093">
    <property type="entry name" value="SinI_DNA-bd"/>
</dbReference>
<dbReference type="PROSITE" id="PS51736">
    <property type="entry name" value="RECOMBINASES_3"/>
    <property type="match status" value="1"/>
</dbReference>
<dbReference type="Proteomes" id="UP000002368">
    <property type="component" value="Chromosome"/>
</dbReference>
<dbReference type="PANTHER" id="PTHR36172:SF1">
    <property type="entry name" value="RESOLVASE-RELATED"/>
    <property type="match status" value="1"/>
</dbReference>
<keyword evidence="2" id="KW-0238">DNA-binding</keyword>
<dbReference type="PROSITE" id="PS50937">
    <property type="entry name" value="HTH_MERR_2"/>
    <property type="match status" value="1"/>
</dbReference>
<sequence>MVMKDTQYLPIGKVAKMLGLSVQTIRRWEKAGKIHSIRSPGNHRLFDVEEVRRLLGKPSGDRTAIYARVSSAKQKADSNLQRQRERLERYAEEREYDVVRVFSEQASGVGENRKQLAALLKLAEDGEIDRVLIEYPDRLARFGYRYLERFFESHGVTVESTHKTEPKTSQQELVEDLLTIITVFSARMYGKRSQEFRKKIGQAMKEMGGEGTGHGHQDDPDRDSQGGPSVQEGGAGEDQGHL</sequence>
<evidence type="ECO:0000313" key="9">
    <source>
        <dbReference type="EMBL" id="ADG07435.1"/>
    </source>
</evidence>
<gene>
    <name evidence="9" type="ordered locus">Btus_2790</name>
</gene>
<evidence type="ECO:0000313" key="10">
    <source>
        <dbReference type="Proteomes" id="UP000002368"/>
    </source>
</evidence>
<dbReference type="AlphaFoldDB" id="D5WUW3"/>
<dbReference type="FunFam" id="3.40.50.1390:FF:000002">
    <property type="entry name" value="ORF1 in transposon ISC1904"/>
    <property type="match status" value="1"/>
</dbReference>
<proteinExistence type="predicted"/>
<evidence type="ECO:0000256" key="5">
    <source>
        <dbReference type="PROSITE-ProRule" id="PRU10137"/>
    </source>
</evidence>
<dbReference type="Gene3D" id="1.10.287.2170">
    <property type="match status" value="1"/>
</dbReference>
<dbReference type="Pfam" id="PF00376">
    <property type="entry name" value="MerR"/>
    <property type="match status" value="1"/>
</dbReference>
<dbReference type="SMART" id="SM00422">
    <property type="entry name" value="HTH_MERR"/>
    <property type="match status" value="1"/>
</dbReference>
<feature type="region of interest" description="Disordered" evidence="6">
    <location>
        <begin position="202"/>
        <end position="242"/>
    </location>
</feature>
<evidence type="ECO:0000256" key="2">
    <source>
        <dbReference type="ARBA" id="ARBA00023125"/>
    </source>
</evidence>
<dbReference type="NCBIfam" id="TIGR01764">
    <property type="entry name" value="excise"/>
    <property type="match status" value="1"/>
</dbReference>
<accession>D5WUW3</accession>
<dbReference type="KEGG" id="bts:Btus_2790"/>
<dbReference type="CDD" id="cd03769">
    <property type="entry name" value="SR_IS607_transposase_like"/>
    <property type="match status" value="1"/>
</dbReference>
<dbReference type="Gene3D" id="3.40.50.1390">
    <property type="entry name" value="Resolvase, N-terminal catalytic domain"/>
    <property type="match status" value="1"/>
</dbReference>
<dbReference type="InterPro" id="IPR048046">
    <property type="entry name" value="Transpos_IS607"/>
</dbReference>
<dbReference type="InterPro" id="IPR006119">
    <property type="entry name" value="Resolv_N"/>
</dbReference>
<name>D5WUW3_KYRT2</name>
<dbReference type="SUPFAM" id="SSF46955">
    <property type="entry name" value="Putative DNA-binding domain"/>
    <property type="match status" value="1"/>
</dbReference>
<dbReference type="SMART" id="SM00857">
    <property type="entry name" value="Resolvase"/>
    <property type="match status" value="1"/>
</dbReference>
<dbReference type="InterPro" id="IPR051491">
    <property type="entry name" value="Recombinase/Transposase-rel"/>
</dbReference>
<dbReference type="HOGENOM" id="CLU_082093_0_1_9"/>
<organism evidence="9 10">
    <name type="scientific">Kyrpidia tusciae (strain DSM 2912 / NBRC 15312 / T2)</name>
    <name type="common">Bacillus tusciae</name>
    <dbReference type="NCBI Taxonomy" id="562970"/>
    <lineage>
        <taxon>Bacteria</taxon>
        <taxon>Bacillati</taxon>
        <taxon>Bacillota</taxon>
        <taxon>Bacilli</taxon>
        <taxon>Bacillales</taxon>
        <taxon>Alicyclobacillaceae</taxon>
        <taxon>Kyrpidia</taxon>
    </lineage>
</organism>
<dbReference type="InterPro" id="IPR036162">
    <property type="entry name" value="Resolvase-like_N_sf"/>
</dbReference>
<dbReference type="NCBIfam" id="NF033518">
    <property type="entry name" value="transpos_IS607"/>
    <property type="match status" value="1"/>
</dbReference>
<evidence type="ECO:0000259" key="8">
    <source>
        <dbReference type="PROSITE" id="PS51736"/>
    </source>
</evidence>
<dbReference type="Gene3D" id="1.10.1660.10">
    <property type="match status" value="1"/>
</dbReference>
<dbReference type="InterPro" id="IPR041718">
    <property type="entry name" value="IS607_transposase-like"/>
</dbReference>